<protein>
    <recommendedName>
        <fullName evidence="4">Copper-binding protein</fullName>
    </recommendedName>
</protein>
<evidence type="ECO:0000313" key="3">
    <source>
        <dbReference type="Proteomes" id="UP000700706"/>
    </source>
</evidence>
<dbReference type="InterPro" id="IPR008972">
    <property type="entry name" value="Cupredoxin"/>
</dbReference>
<keyword evidence="1" id="KW-0732">Signal</keyword>
<accession>A0A952FTC1</accession>
<comment type="caution">
    <text evidence="2">The sequence shown here is derived from an EMBL/GenBank/DDBJ whole genome shotgun (WGS) entry which is preliminary data.</text>
</comment>
<sequence>MRASKMGGALAALALLAVPALLAGTGPAAAQAGLTVRGTNLETLKLSSGLAFPTKPYELEAGKYYRWTIEADGTAELGIAAPEFFRNIWINEVVVNKVEIRPLGLDSIEFDDAGKAVISFVPIRPGTFTFHAPENEAAGMTGTFIVK</sequence>
<feature type="chain" id="PRO_5037992846" description="Copper-binding protein" evidence="1">
    <location>
        <begin position="31"/>
        <end position="147"/>
    </location>
</feature>
<proteinExistence type="predicted"/>
<dbReference type="Proteomes" id="UP000700706">
    <property type="component" value="Unassembled WGS sequence"/>
</dbReference>
<evidence type="ECO:0008006" key="4">
    <source>
        <dbReference type="Google" id="ProtNLM"/>
    </source>
</evidence>
<dbReference type="AlphaFoldDB" id="A0A952FTC1"/>
<dbReference type="Gene3D" id="2.60.40.420">
    <property type="entry name" value="Cupredoxins - blue copper proteins"/>
    <property type="match status" value="1"/>
</dbReference>
<feature type="signal peptide" evidence="1">
    <location>
        <begin position="1"/>
        <end position="30"/>
    </location>
</feature>
<organism evidence="2 3">
    <name type="scientific">Inquilinus limosus</name>
    <dbReference type="NCBI Taxonomy" id="171674"/>
    <lineage>
        <taxon>Bacteria</taxon>
        <taxon>Pseudomonadati</taxon>
        <taxon>Pseudomonadota</taxon>
        <taxon>Alphaproteobacteria</taxon>
        <taxon>Rhodospirillales</taxon>
        <taxon>Rhodospirillaceae</taxon>
        <taxon>Inquilinus</taxon>
    </lineage>
</organism>
<dbReference type="SUPFAM" id="SSF49503">
    <property type="entry name" value="Cupredoxins"/>
    <property type="match status" value="1"/>
</dbReference>
<dbReference type="EMBL" id="JAEKLZ010000489">
    <property type="protein sequence ID" value="MBW8729105.1"/>
    <property type="molecule type" value="Genomic_DNA"/>
</dbReference>
<evidence type="ECO:0000256" key="1">
    <source>
        <dbReference type="SAM" id="SignalP"/>
    </source>
</evidence>
<evidence type="ECO:0000313" key="2">
    <source>
        <dbReference type="EMBL" id="MBW8729105.1"/>
    </source>
</evidence>
<name>A0A952FTC1_9PROT</name>
<reference evidence="2" key="1">
    <citation type="submission" date="2020-06" db="EMBL/GenBank/DDBJ databases">
        <title>Stable isotope informed genome-resolved metagenomics uncovers potential trophic interactions in rhizosphere soil.</title>
        <authorList>
            <person name="Starr E.P."/>
            <person name="Shi S."/>
            <person name="Blazewicz S.J."/>
            <person name="Koch B.J."/>
            <person name="Probst A.J."/>
            <person name="Hungate B.A."/>
            <person name="Pett-Ridge J."/>
            <person name="Firestone M.K."/>
            <person name="Banfield J.F."/>
        </authorList>
    </citation>
    <scope>NUCLEOTIDE SEQUENCE</scope>
    <source>
        <strain evidence="2">YM_69_17</strain>
    </source>
</reference>
<gene>
    <name evidence="2" type="ORF">JF625_28645</name>
</gene>